<evidence type="ECO:0000256" key="4">
    <source>
        <dbReference type="ARBA" id="ARBA00023136"/>
    </source>
</evidence>
<dbReference type="AlphaFoldDB" id="A0A0S2SCQ8"/>
<keyword evidence="4 5" id="KW-0472">Membrane</keyword>
<keyword evidence="5" id="KW-0813">Transport</keyword>
<feature type="transmembrane region" description="Helical" evidence="5">
    <location>
        <begin position="104"/>
        <end position="123"/>
    </location>
</feature>
<dbReference type="EMBL" id="CP013067">
    <property type="protein sequence ID" value="ALP39473.1"/>
    <property type="molecule type" value="Genomic_DNA"/>
</dbReference>
<dbReference type="Proteomes" id="UP000058114">
    <property type="component" value="Chromosome"/>
</dbReference>
<evidence type="ECO:0000313" key="10">
    <source>
        <dbReference type="Proteomes" id="UP000774958"/>
    </source>
</evidence>
<dbReference type="STRING" id="652.WL1483_54"/>
<evidence type="ECO:0000256" key="2">
    <source>
        <dbReference type="ARBA" id="ARBA00022692"/>
    </source>
</evidence>
<reference evidence="7 9" key="2">
    <citation type="journal article" date="2016" name="Genome Announc.">
        <title>Complete Genome Sequence of the Highly Virulent Aeromonas schubertii Strain WL1483, Isolated from Diseased Snakehead Fish (Channa argus) in China.</title>
        <authorList>
            <person name="Liu L."/>
            <person name="Li N."/>
            <person name="Zhang D."/>
            <person name="Fu X."/>
            <person name="Shi C."/>
            <person name="Lin Q."/>
            <person name="Hao G."/>
        </authorList>
    </citation>
    <scope>NUCLEOTIDE SEQUENCE [LARGE SCALE GENOMIC DNA]</scope>
    <source>
        <strain evidence="7 9">WL1483</strain>
    </source>
</reference>
<feature type="domain" description="ABC transmembrane type-1" evidence="6">
    <location>
        <begin position="26"/>
        <end position="222"/>
    </location>
</feature>
<comment type="similarity">
    <text evidence="5">Belongs to the binding-protein-dependent transport system permease family.</text>
</comment>
<feature type="transmembrane region" description="Helical" evidence="5">
    <location>
        <begin position="163"/>
        <end position="184"/>
    </location>
</feature>
<dbReference type="SUPFAM" id="SSF161098">
    <property type="entry name" value="MetI-like"/>
    <property type="match status" value="1"/>
</dbReference>
<dbReference type="GO" id="GO:0055085">
    <property type="term" value="P:transmembrane transport"/>
    <property type="evidence" value="ECO:0007669"/>
    <property type="project" value="InterPro"/>
</dbReference>
<dbReference type="PANTHER" id="PTHR43632:SF1">
    <property type="entry name" value="PERMEASE COMPONENT OF TUNGSTATE ABC TRANSPORTER"/>
    <property type="match status" value="1"/>
</dbReference>
<feature type="transmembrane region" description="Helical" evidence="5">
    <location>
        <begin position="204"/>
        <end position="225"/>
    </location>
</feature>
<accession>A0A0S2SCQ8</accession>
<name>A0A0S2SCQ8_9GAMM</name>
<dbReference type="InterPro" id="IPR049783">
    <property type="entry name" value="ABC_perm_TupB-like"/>
</dbReference>
<keyword evidence="2 5" id="KW-0812">Transmembrane</keyword>
<keyword evidence="10" id="KW-1185">Reference proteome</keyword>
<dbReference type="OrthoDB" id="9781724at2"/>
<dbReference type="PROSITE" id="PS50928">
    <property type="entry name" value="ABC_TM1"/>
    <property type="match status" value="1"/>
</dbReference>
<dbReference type="EMBL" id="JAIRBT010000003">
    <property type="protein sequence ID" value="MBZ6065237.1"/>
    <property type="molecule type" value="Genomic_DNA"/>
</dbReference>
<reference evidence="9" key="1">
    <citation type="submission" date="2015-10" db="EMBL/GenBank/DDBJ databases">
        <title>Complete Genome Sequence of Aeromonas schubertii strain WL1483.</title>
        <authorList>
            <person name="Liu L."/>
        </authorList>
    </citation>
    <scope>NUCLEOTIDE SEQUENCE [LARGE SCALE GENOMIC DNA]</scope>
    <source>
        <strain evidence="9">WL1483</strain>
    </source>
</reference>
<dbReference type="Pfam" id="PF00528">
    <property type="entry name" value="BPD_transp_1"/>
    <property type="match status" value="1"/>
</dbReference>
<evidence type="ECO:0000256" key="3">
    <source>
        <dbReference type="ARBA" id="ARBA00022989"/>
    </source>
</evidence>
<dbReference type="RefSeq" id="WP_050664598.1">
    <property type="nucleotide sequence ID" value="NZ_CDDB01000001.1"/>
</dbReference>
<keyword evidence="3 5" id="KW-1133">Transmembrane helix</keyword>
<organism evidence="7 9">
    <name type="scientific">Aeromonas schubertii</name>
    <dbReference type="NCBI Taxonomy" id="652"/>
    <lineage>
        <taxon>Bacteria</taxon>
        <taxon>Pseudomonadati</taxon>
        <taxon>Pseudomonadota</taxon>
        <taxon>Gammaproteobacteria</taxon>
        <taxon>Aeromonadales</taxon>
        <taxon>Aeromonadaceae</taxon>
        <taxon>Aeromonas</taxon>
    </lineage>
</organism>
<dbReference type="PATRIC" id="fig|652.5.peg.1578"/>
<dbReference type="KEGG" id="asr:WL1483_54"/>
<evidence type="ECO:0000313" key="9">
    <source>
        <dbReference type="Proteomes" id="UP000058114"/>
    </source>
</evidence>
<dbReference type="InterPro" id="IPR000515">
    <property type="entry name" value="MetI-like"/>
</dbReference>
<comment type="subcellular location">
    <subcellularLocation>
        <location evidence="1 5">Cell membrane</location>
        <topology evidence="1 5">Multi-pass membrane protein</topology>
    </subcellularLocation>
</comment>
<sequence length="233" mass="25158">MSSLLETTRQALGLLLGGDPDLWQIVGISFTVSGLALAICWLPALLLGFALAYLPLPARWLWLTLLHTLQSIPTVVIGLLLYMLLSRSGPLGDWQWLFTQQGMIAGQVLIGFPVVAAMSHATFQHSDRRAFETALTLSGSRLRALRQVCHECRFGLLAAGVTAFSRIVTEVGCATLVGGNILYFTRNITTAIALETQKGAFTQGIALGMVLLALALLLNLLLALLQGRAFLRS</sequence>
<evidence type="ECO:0000256" key="5">
    <source>
        <dbReference type="RuleBase" id="RU363032"/>
    </source>
</evidence>
<gene>
    <name evidence="8" type="ORF">LA374_03290</name>
    <name evidence="7" type="ORF">WL1483_54</name>
</gene>
<feature type="transmembrane region" description="Helical" evidence="5">
    <location>
        <begin position="22"/>
        <end position="53"/>
    </location>
</feature>
<dbReference type="GO" id="GO:0005886">
    <property type="term" value="C:plasma membrane"/>
    <property type="evidence" value="ECO:0007669"/>
    <property type="project" value="UniProtKB-SubCell"/>
</dbReference>
<evidence type="ECO:0000259" key="6">
    <source>
        <dbReference type="PROSITE" id="PS50928"/>
    </source>
</evidence>
<dbReference type="PANTHER" id="PTHR43632">
    <property type="entry name" value="PERMEASE COMPONENT OF TUNGSTATE ABC TRANSPORTER"/>
    <property type="match status" value="1"/>
</dbReference>
<dbReference type="NCBIfam" id="NF038017">
    <property type="entry name" value="ABC_perm1"/>
    <property type="match status" value="1"/>
</dbReference>
<dbReference type="Proteomes" id="UP000774958">
    <property type="component" value="Unassembled WGS sequence"/>
</dbReference>
<proteinExistence type="inferred from homology"/>
<dbReference type="Gene3D" id="1.10.3720.10">
    <property type="entry name" value="MetI-like"/>
    <property type="match status" value="1"/>
</dbReference>
<evidence type="ECO:0000256" key="1">
    <source>
        <dbReference type="ARBA" id="ARBA00004651"/>
    </source>
</evidence>
<evidence type="ECO:0000313" key="8">
    <source>
        <dbReference type="EMBL" id="MBZ6065237.1"/>
    </source>
</evidence>
<dbReference type="CDD" id="cd06261">
    <property type="entry name" value="TM_PBP2"/>
    <property type="match status" value="1"/>
</dbReference>
<reference evidence="8 10" key="3">
    <citation type="submission" date="2021-09" db="EMBL/GenBank/DDBJ databases">
        <title>Aeromonas schubertii isolated from Asian sea bass.</title>
        <authorList>
            <person name="Pinpimai K."/>
        </authorList>
    </citation>
    <scope>NUCLEOTIDE SEQUENCE [LARGE SCALE GENOMIC DNA]</scope>
    <source>
        <strain evidence="8 10">CHULA2021a</strain>
    </source>
</reference>
<feature type="transmembrane region" description="Helical" evidence="5">
    <location>
        <begin position="60"/>
        <end position="84"/>
    </location>
</feature>
<dbReference type="InterPro" id="IPR035906">
    <property type="entry name" value="MetI-like_sf"/>
</dbReference>
<evidence type="ECO:0000313" key="7">
    <source>
        <dbReference type="EMBL" id="ALP39473.1"/>
    </source>
</evidence>
<protein>
    <submittedName>
        <fullName evidence="7">ABC transporter permease</fullName>
    </submittedName>
</protein>